<proteinExistence type="predicted"/>
<name>A0ACC0MA19_RHOML</name>
<evidence type="ECO:0000313" key="2">
    <source>
        <dbReference type="Proteomes" id="UP001062846"/>
    </source>
</evidence>
<dbReference type="Proteomes" id="UP001062846">
    <property type="component" value="Chromosome 9"/>
</dbReference>
<protein>
    <submittedName>
        <fullName evidence="1">Uncharacterized protein</fullName>
    </submittedName>
</protein>
<reference evidence="1" key="1">
    <citation type="submission" date="2022-02" db="EMBL/GenBank/DDBJ databases">
        <title>Plant Genome Project.</title>
        <authorList>
            <person name="Zhang R.-G."/>
        </authorList>
    </citation>
    <scope>NUCLEOTIDE SEQUENCE</scope>
    <source>
        <strain evidence="1">AT1</strain>
    </source>
</reference>
<dbReference type="EMBL" id="CM046396">
    <property type="protein sequence ID" value="KAI8537342.1"/>
    <property type="molecule type" value="Genomic_DNA"/>
</dbReference>
<accession>A0ACC0MA19</accession>
<comment type="caution">
    <text evidence="1">The sequence shown here is derived from an EMBL/GenBank/DDBJ whole genome shotgun (WGS) entry which is preliminary data.</text>
</comment>
<keyword evidence="2" id="KW-1185">Reference proteome</keyword>
<evidence type="ECO:0000313" key="1">
    <source>
        <dbReference type="EMBL" id="KAI8537342.1"/>
    </source>
</evidence>
<gene>
    <name evidence="1" type="ORF">RHMOL_Rhmol09G0016300</name>
</gene>
<sequence length="85" mass="9979">MITLRYLLVLNHHSLFKLCLAASIYYIWRERNGHIFQRIGHNSDLVMPQILEKVKACASSWQNVPRTVDNITICMDWGILNSFFL</sequence>
<organism evidence="1 2">
    <name type="scientific">Rhododendron molle</name>
    <name type="common">Chinese azalea</name>
    <name type="synonym">Azalea mollis</name>
    <dbReference type="NCBI Taxonomy" id="49168"/>
    <lineage>
        <taxon>Eukaryota</taxon>
        <taxon>Viridiplantae</taxon>
        <taxon>Streptophyta</taxon>
        <taxon>Embryophyta</taxon>
        <taxon>Tracheophyta</taxon>
        <taxon>Spermatophyta</taxon>
        <taxon>Magnoliopsida</taxon>
        <taxon>eudicotyledons</taxon>
        <taxon>Gunneridae</taxon>
        <taxon>Pentapetalae</taxon>
        <taxon>asterids</taxon>
        <taxon>Ericales</taxon>
        <taxon>Ericaceae</taxon>
        <taxon>Ericoideae</taxon>
        <taxon>Rhodoreae</taxon>
        <taxon>Rhododendron</taxon>
    </lineage>
</organism>